<organism evidence="4 5">
    <name type="scientific">Piscinibacter gummiphilus</name>
    <dbReference type="NCBI Taxonomy" id="946333"/>
    <lineage>
        <taxon>Bacteria</taxon>
        <taxon>Pseudomonadati</taxon>
        <taxon>Pseudomonadota</taxon>
        <taxon>Betaproteobacteria</taxon>
        <taxon>Burkholderiales</taxon>
        <taxon>Sphaerotilaceae</taxon>
        <taxon>Piscinibacter</taxon>
    </lineage>
</organism>
<evidence type="ECO:0000259" key="3">
    <source>
        <dbReference type="Pfam" id="PF17131"/>
    </source>
</evidence>
<dbReference type="PROSITE" id="PS51318">
    <property type="entry name" value="TAT"/>
    <property type="match status" value="1"/>
</dbReference>
<proteinExistence type="predicted"/>
<dbReference type="EMBL" id="CP136336">
    <property type="protein sequence ID" value="WOB10891.1"/>
    <property type="molecule type" value="Genomic_DNA"/>
</dbReference>
<reference evidence="4 5" key="1">
    <citation type="submission" date="2023-10" db="EMBL/GenBank/DDBJ databases">
        <title>Bacteria for the degradation of biodegradable plastic PBAT(Polybutylene adipate terephthalate).</title>
        <authorList>
            <person name="Weon H.-Y."/>
            <person name="Yeon J."/>
        </authorList>
    </citation>
    <scope>NUCLEOTIDE SEQUENCE [LARGE SCALE GENOMIC DNA]</scope>
    <source>
        <strain evidence="4 5">SBD 7-3</strain>
    </source>
</reference>
<dbReference type="Pfam" id="PF17131">
    <property type="entry name" value="LolA_like"/>
    <property type="match status" value="1"/>
</dbReference>
<dbReference type="CDD" id="cd16329">
    <property type="entry name" value="LolA_like"/>
    <property type="match status" value="1"/>
</dbReference>
<feature type="domain" description="Uncharacterized protein TP-0789" evidence="3">
    <location>
        <begin position="75"/>
        <end position="255"/>
    </location>
</feature>
<dbReference type="Proteomes" id="UP001303946">
    <property type="component" value="Chromosome"/>
</dbReference>
<dbReference type="InterPro" id="IPR006311">
    <property type="entry name" value="TAT_signal"/>
</dbReference>
<keyword evidence="1 2" id="KW-0732">Signal</keyword>
<evidence type="ECO:0000313" key="4">
    <source>
        <dbReference type="EMBL" id="WOB10891.1"/>
    </source>
</evidence>
<evidence type="ECO:0000256" key="1">
    <source>
        <dbReference type="ARBA" id="ARBA00022729"/>
    </source>
</evidence>
<accession>A0ABZ0D109</accession>
<dbReference type="InterPro" id="IPR029046">
    <property type="entry name" value="LolA/LolB/LppX"/>
</dbReference>
<keyword evidence="5" id="KW-1185">Reference proteome</keyword>
<feature type="signal peptide" evidence="2">
    <location>
        <begin position="1"/>
        <end position="27"/>
    </location>
</feature>
<dbReference type="InterPro" id="IPR033399">
    <property type="entry name" value="TP_0789-like"/>
</dbReference>
<feature type="chain" id="PRO_5045702225" evidence="2">
    <location>
        <begin position="28"/>
        <end position="256"/>
    </location>
</feature>
<dbReference type="RefSeq" id="WP_257824227.1">
    <property type="nucleotide sequence ID" value="NZ_CP136336.1"/>
</dbReference>
<name>A0ABZ0D109_9BURK</name>
<dbReference type="Gene3D" id="2.50.20.10">
    <property type="entry name" value="Lipoprotein localisation LolA/LolB/LppX"/>
    <property type="match status" value="1"/>
</dbReference>
<protein>
    <submittedName>
        <fullName evidence="4">Outer membrane lipoprotein-sorting protein</fullName>
    </submittedName>
</protein>
<gene>
    <name evidence="4" type="ORF">RXV79_12745</name>
</gene>
<evidence type="ECO:0000313" key="5">
    <source>
        <dbReference type="Proteomes" id="UP001303946"/>
    </source>
</evidence>
<evidence type="ECO:0000256" key="2">
    <source>
        <dbReference type="SAM" id="SignalP"/>
    </source>
</evidence>
<sequence length="256" mass="29157">MSTRRELLRLAAAAVPLAALAVPGVRAQPSEGREILDKVEKLLWGSTVQGEYEMTITTPRWQRTLGLRLWMDRPRRSFVRILSPAKEAGIGSLRIGTEMWNYLPNVERIVKIPPSMMLQPWMGSDFTNDDLVKESSILEDYTHKVLATVQLDGEAVVQVEAVPKPDAAVVWGRIVYWVRRADTMPLKQEFFSERGERVRVLSFTDVRKVGGRVMPTRWDMRPDAKPGNSTAVVLKDAVFDRPVDDEIFSQRNLQKR</sequence>
<dbReference type="SUPFAM" id="SSF89392">
    <property type="entry name" value="Prokaryotic lipoproteins and lipoprotein localization factors"/>
    <property type="match status" value="1"/>
</dbReference>
<keyword evidence="4" id="KW-0449">Lipoprotein</keyword>